<accession>A0A127M5I9</accession>
<evidence type="ECO:0000256" key="7">
    <source>
        <dbReference type="ARBA" id="ARBA00035633"/>
    </source>
</evidence>
<comment type="similarity">
    <text evidence="2">Belongs to the class-IV pyridoxal-phosphate-dependent aminotransferase family.</text>
</comment>
<comment type="pathway">
    <text evidence="7">Cofactor biosynthesis; tetrahydrofolate biosynthesis; 4-aminobenzoate from chorismate: step 2/2.</text>
</comment>
<dbReference type="InterPro" id="IPR043132">
    <property type="entry name" value="BCAT-like_C"/>
</dbReference>
<evidence type="ECO:0000256" key="8">
    <source>
        <dbReference type="ARBA" id="ARBA00035676"/>
    </source>
</evidence>
<evidence type="ECO:0000256" key="4">
    <source>
        <dbReference type="ARBA" id="ARBA00022898"/>
    </source>
</evidence>
<proteinExistence type="inferred from homology"/>
<dbReference type="STRING" id="1470434.AZF00_09510"/>
<protein>
    <recommendedName>
        <fullName evidence="11 12">Aminodeoxychorismate lyase</fullName>
        <ecNumber evidence="8 12">4.1.3.38</ecNumber>
    </recommendedName>
</protein>
<dbReference type="FunFam" id="3.20.10.10:FF:000002">
    <property type="entry name" value="D-alanine aminotransferase"/>
    <property type="match status" value="1"/>
</dbReference>
<dbReference type="RefSeq" id="WP_062383642.1">
    <property type="nucleotide sequence ID" value="NZ_CP014544.1"/>
</dbReference>
<dbReference type="Gene3D" id="3.20.10.10">
    <property type="entry name" value="D-amino Acid Aminotransferase, subunit A, domain 2"/>
    <property type="match status" value="1"/>
</dbReference>
<dbReference type="Proteomes" id="UP000074119">
    <property type="component" value="Chromosome"/>
</dbReference>
<keyword evidence="6" id="KW-0456">Lyase</keyword>
<evidence type="ECO:0000256" key="11">
    <source>
        <dbReference type="ARBA" id="ARBA00069174"/>
    </source>
</evidence>
<organism evidence="13 14">
    <name type="scientific">Zhongshania aliphaticivorans</name>
    <dbReference type="NCBI Taxonomy" id="1470434"/>
    <lineage>
        <taxon>Bacteria</taxon>
        <taxon>Pseudomonadati</taxon>
        <taxon>Pseudomonadota</taxon>
        <taxon>Gammaproteobacteria</taxon>
        <taxon>Cellvibrionales</taxon>
        <taxon>Spongiibacteraceae</taxon>
        <taxon>Zhongshania</taxon>
    </lineage>
</organism>
<keyword evidence="4" id="KW-0663">Pyridoxal phosphate</keyword>
<comment type="cofactor">
    <cofactor evidence="1">
        <name>pyridoxal 5'-phosphate</name>
        <dbReference type="ChEBI" id="CHEBI:597326"/>
    </cofactor>
</comment>
<dbReference type="NCBIfam" id="NF004761">
    <property type="entry name" value="PRK06092.1"/>
    <property type="match status" value="1"/>
</dbReference>
<comment type="catalytic activity">
    <reaction evidence="9">
        <text>4-amino-4-deoxychorismate = 4-aminobenzoate + pyruvate + H(+)</text>
        <dbReference type="Rhea" id="RHEA:16201"/>
        <dbReference type="ChEBI" id="CHEBI:15361"/>
        <dbReference type="ChEBI" id="CHEBI:15378"/>
        <dbReference type="ChEBI" id="CHEBI:17836"/>
        <dbReference type="ChEBI" id="CHEBI:58406"/>
        <dbReference type="EC" id="4.1.3.38"/>
    </reaction>
</comment>
<dbReference type="AlphaFoldDB" id="A0A127M5I9"/>
<comment type="subunit">
    <text evidence="3">Homodimer.</text>
</comment>
<evidence type="ECO:0000256" key="2">
    <source>
        <dbReference type="ARBA" id="ARBA00009320"/>
    </source>
</evidence>
<evidence type="ECO:0000256" key="1">
    <source>
        <dbReference type="ARBA" id="ARBA00001933"/>
    </source>
</evidence>
<evidence type="ECO:0000256" key="12">
    <source>
        <dbReference type="NCBIfam" id="TIGR03461"/>
    </source>
</evidence>
<dbReference type="PANTHER" id="PTHR42743:SF2">
    <property type="entry name" value="AMINODEOXYCHORISMATE LYASE"/>
    <property type="match status" value="1"/>
</dbReference>
<dbReference type="GO" id="GO:0008696">
    <property type="term" value="F:4-amino-4-deoxychorismate lyase activity"/>
    <property type="evidence" value="ECO:0007669"/>
    <property type="project" value="UniProtKB-UniRule"/>
</dbReference>
<dbReference type="SUPFAM" id="SSF56752">
    <property type="entry name" value="D-aminoacid aminotransferase-like PLP-dependent enzymes"/>
    <property type="match status" value="1"/>
</dbReference>
<evidence type="ECO:0000313" key="13">
    <source>
        <dbReference type="EMBL" id="AMO68523.1"/>
    </source>
</evidence>
<dbReference type="GO" id="GO:0030170">
    <property type="term" value="F:pyridoxal phosphate binding"/>
    <property type="evidence" value="ECO:0007669"/>
    <property type="project" value="InterPro"/>
</dbReference>
<dbReference type="NCBIfam" id="TIGR03461">
    <property type="entry name" value="pabC_Proteo"/>
    <property type="match status" value="1"/>
</dbReference>
<dbReference type="Gene3D" id="3.30.470.10">
    <property type="match status" value="1"/>
</dbReference>
<dbReference type="InterPro" id="IPR017824">
    <property type="entry name" value="Aminodeoxychorismate_lyase_IV"/>
</dbReference>
<keyword evidence="5" id="KW-0289">Folate biosynthesis</keyword>
<dbReference type="PANTHER" id="PTHR42743">
    <property type="entry name" value="AMINO-ACID AMINOTRANSFERASE"/>
    <property type="match status" value="1"/>
</dbReference>
<sequence>MTSASLVNGQFANSISLDNRGLAYGDGLFETILVRNGSALWLDEHLQRLAQGARRLSIPCDTDVLAGDCSRLIANVGANDAILKIVLTRGAVNRGYSPLAAASHRIVSLSPLAPVATGYWQQGVALGLCQTRLARQPQLAGIKHLNRLEQVLAAGEMQRRGFDEGLVLDEAGKIIEATRSNVFMVVAGCLVSPSLNDCGVNGIMRQQILSTAKRIGLRVVIGAVEMSTLRKADEVFICNSVIGIWPVIKIECMHKAIGPMSRQLQREFESHFYA</sequence>
<evidence type="ECO:0000256" key="6">
    <source>
        <dbReference type="ARBA" id="ARBA00023239"/>
    </source>
</evidence>
<dbReference type="InterPro" id="IPR001544">
    <property type="entry name" value="Aminotrans_IV"/>
</dbReference>
<dbReference type="InterPro" id="IPR036038">
    <property type="entry name" value="Aminotransferase-like"/>
</dbReference>
<comment type="function">
    <text evidence="10">Involved in the biosynthesis of p-aminobenzoate (PABA), a precursor of tetrahydrofolate. Converts 4-amino-4-deoxychorismate into 4-aminobenzoate (PABA) and pyruvate.</text>
</comment>
<gene>
    <name evidence="13" type="ORF">AZF00_09510</name>
</gene>
<evidence type="ECO:0000256" key="10">
    <source>
        <dbReference type="ARBA" id="ARBA00054027"/>
    </source>
</evidence>
<dbReference type="GO" id="GO:0008153">
    <property type="term" value="P:4-aminobenzoate biosynthetic process"/>
    <property type="evidence" value="ECO:0007669"/>
    <property type="project" value="UniProtKB-UniRule"/>
</dbReference>
<evidence type="ECO:0000256" key="5">
    <source>
        <dbReference type="ARBA" id="ARBA00022909"/>
    </source>
</evidence>
<dbReference type="Pfam" id="PF01063">
    <property type="entry name" value="Aminotran_4"/>
    <property type="match status" value="1"/>
</dbReference>
<dbReference type="KEGG" id="zal:AZF00_09510"/>
<dbReference type="InterPro" id="IPR043131">
    <property type="entry name" value="BCAT-like_N"/>
</dbReference>
<dbReference type="InterPro" id="IPR050571">
    <property type="entry name" value="Class-IV_PLP-Dep_Aminotrnsfr"/>
</dbReference>
<evidence type="ECO:0000256" key="9">
    <source>
        <dbReference type="ARBA" id="ARBA00049529"/>
    </source>
</evidence>
<dbReference type="EC" id="4.1.3.38" evidence="8 12"/>
<dbReference type="EMBL" id="CP014544">
    <property type="protein sequence ID" value="AMO68523.1"/>
    <property type="molecule type" value="Genomic_DNA"/>
</dbReference>
<dbReference type="CDD" id="cd01559">
    <property type="entry name" value="ADCL_like"/>
    <property type="match status" value="1"/>
</dbReference>
<name>A0A127M5I9_9GAMM</name>
<dbReference type="GO" id="GO:0046656">
    <property type="term" value="P:folic acid biosynthetic process"/>
    <property type="evidence" value="ECO:0007669"/>
    <property type="project" value="UniProtKB-KW"/>
</dbReference>
<dbReference type="GO" id="GO:0005829">
    <property type="term" value="C:cytosol"/>
    <property type="evidence" value="ECO:0007669"/>
    <property type="project" value="TreeGrafter"/>
</dbReference>
<evidence type="ECO:0000256" key="3">
    <source>
        <dbReference type="ARBA" id="ARBA00011738"/>
    </source>
</evidence>
<reference evidence="13 14" key="1">
    <citation type="submission" date="2015-12" db="EMBL/GenBank/DDBJ databases">
        <authorList>
            <person name="Shamseldin A."/>
            <person name="Moawad H."/>
            <person name="Abd El-Rahim W.M."/>
            <person name="Sadowsky M.J."/>
        </authorList>
    </citation>
    <scope>NUCLEOTIDE SEQUENCE [LARGE SCALE GENOMIC DNA]</scope>
    <source>
        <strain evidence="13 14">SM2</strain>
    </source>
</reference>
<evidence type="ECO:0000313" key="14">
    <source>
        <dbReference type="Proteomes" id="UP000074119"/>
    </source>
</evidence>